<dbReference type="Proteomes" id="UP001296969">
    <property type="component" value="Unassembled WGS sequence"/>
</dbReference>
<sequence length="73" mass="8490">MGNENQKQRQTYTLEAATKKEFILSATDYYFVRRLEILLISPTINKIDTLWCDKDVSQTAAVYTMQGFCTLLF</sequence>
<name>A0A9D7AKY0_9GAMM</name>
<keyword evidence="4" id="KW-1185">Reference proteome</keyword>
<reference evidence="2 4" key="1">
    <citation type="submission" date="2020-11" db="EMBL/GenBank/DDBJ databases">
        <title>Insectihabitans protaetiae gen. nov. sp. nov. and Insectihabitans allomyrinae sp. nov., isolated from larvae of Protaetia brevitarsis seulensis and Allomyrina dichotoma, respectively.</title>
        <authorList>
            <person name="Lee S.D."/>
            <person name="Byeon Y.-S."/>
            <person name="Kim S.-M."/>
            <person name="Yang H.L."/>
            <person name="Kim I.S."/>
        </authorList>
    </citation>
    <scope>NUCLEOTIDE SEQUENCE</scope>
    <source>
        <strain evidence="2">CWB-B4</strain>
        <strain evidence="1 4">CWB-B43</strain>
    </source>
</reference>
<dbReference type="AlphaFoldDB" id="A0A9D7AKY0"/>
<organism evidence="2 3">
    <name type="scientific">Limnobaculum xujianqingii</name>
    <dbReference type="NCBI Taxonomy" id="2738837"/>
    <lineage>
        <taxon>Bacteria</taxon>
        <taxon>Pseudomonadati</taxon>
        <taxon>Pseudomonadota</taxon>
        <taxon>Gammaproteobacteria</taxon>
        <taxon>Enterobacterales</taxon>
        <taxon>Budviciaceae</taxon>
        <taxon>Limnobaculum</taxon>
    </lineage>
</organism>
<dbReference type="EMBL" id="JADRCP010000007">
    <property type="protein sequence ID" value="MBK5178124.1"/>
    <property type="molecule type" value="Genomic_DNA"/>
</dbReference>
<gene>
    <name evidence="2" type="ORF">I2492_17535</name>
    <name evidence="1" type="ORF">I2493_17530</name>
</gene>
<dbReference type="Proteomes" id="UP000807542">
    <property type="component" value="Unassembled WGS sequence"/>
</dbReference>
<proteinExistence type="predicted"/>
<accession>A0A9D7AKY0</accession>
<dbReference type="RefSeq" id="WP_228399257.1">
    <property type="nucleotide sequence ID" value="NZ_JADRCP010000007.1"/>
</dbReference>
<evidence type="ECO:0000313" key="3">
    <source>
        <dbReference type="Proteomes" id="UP000807542"/>
    </source>
</evidence>
<protein>
    <submittedName>
        <fullName evidence="2">Uncharacterized protein</fullName>
    </submittedName>
</protein>
<dbReference type="EMBL" id="JADRCQ010000007">
    <property type="protein sequence ID" value="MBK5074814.1"/>
    <property type="molecule type" value="Genomic_DNA"/>
</dbReference>
<comment type="caution">
    <text evidence="2">The sequence shown here is derived from an EMBL/GenBank/DDBJ whole genome shotgun (WGS) entry which is preliminary data.</text>
</comment>
<evidence type="ECO:0000313" key="4">
    <source>
        <dbReference type="Proteomes" id="UP001296969"/>
    </source>
</evidence>
<evidence type="ECO:0000313" key="2">
    <source>
        <dbReference type="EMBL" id="MBK5178124.1"/>
    </source>
</evidence>
<evidence type="ECO:0000313" key="1">
    <source>
        <dbReference type="EMBL" id="MBK5074814.1"/>
    </source>
</evidence>